<protein>
    <submittedName>
        <fullName evidence="2">Uncharacterized protein</fullName>
    </submittedName>
</protein>
<proteinExistence type="predicted"/>
<keyword evidence="1" id="KW-0472">Membrane</keyword>
<gene>
    <name evidence="2" type="ORF">H8718_08755</name>
</gene>
<dbReference type="Proteomes" id="UP000655830">
    <property type="component" value="Unassembled WGS sequence"/>
</dbReference>
<feature type="transmembrane region" description="Helical" evidence="1">
    <location>
        <begin position="16"/>
        <end position="36"/>
    </location>
</feature>
<reference evidence="2" key="1">
    <citation type="submission" date="2020-08" db="EMBL/GenBank/DDBJ databases">
        <title>Genome public.</title>
        <authorList>
            <person name="Liu C."/>
            <person name="Sun Q."/>
        </authorList>
    </citation>
    <scope>NUCLEOTIDE SEQUENCE</scope>
    <source>
        <strain evidence="2">NSJ-12</strain>
    </source>
</reference>
<accession>A0A926EKA5</accession>
<feature type="transmembrane region" description="Helical" evidence="1">
    <location>
        <begin position="136"/>
        <end position="159"/>
    </location>
</feature>
<dbReference type="EMBL" id="JACRSY010000012">
    <property type="protein sequence ID" value="MBC8579618.1"/>
    <property type="molecule type" value="Genomic_DNA"/>
</dbReference>
<organism evidence="2 3">
    <name type="scientific">Zhenhengia yiwuensis</name>
    <dbReference type="NCBI Taxonomy" id="2763666"/>
    <lineage>
        <taxon>Bacteria</taxon>
        <taxon>Bacillati</taxon>
        <taxon>Bacillota</taxon>
        <taxon>Clostridia</taxon>
        <taxon>Lachnospirales</taxon>
        <taxon>Lachnospiraceae</taxon>
        <taxon>Zhenhengia</taxon>
    </lineage>
</organism>
<feature type="transmembrane region" description="Helical" evidence="1">
    <location>
        <begin position="243"/>
        <end position="261"/>
    </location>
</feature>
<keyword evidence="1" id="KW-0812">Transmembrane</keyword>
<feature type="transmembrane region" description="Helical" evidence="1">
    <location>
        <begin position="216"/>
        <end position="237"/>
    </location>
</feature>
<comment type="caution">
    <text evidence="2">The sequence shown here is derived from an EMBL/GenBank/DDBJ whole genome shotgun (WGS) entry which is preliminary data.</text>
</comment>
<evidence type="ECO:0000256" key="1">
    <source>
        <dbReference type="SAM" id="Phobius"/>
    </source>
</evidence>
<evidence type="ECO:0000313" key="3">
    <source>
        <dbReference type="Proteomes" id="UP000655830"/>
    </source>
</evidence>
<name>A0A926EKA5_9FIRM</name>
<feature type="transmembrane region" description="Helical" evidence="1">
    <location>
        <begin position="48"/>
        <end position="76"/>
    </location>
</feature>
<dbReference type="AlphaFoldDB" id="A0A926EKA5"/>
<dbReference type="RefSeq" id="WP_249332623.1">
    <property type="nucleotide sequence ID" value="NZ_JACRSY010000012.1"/>
</dbReference>
<evidence type="ECO:0000313" key="2">
    <source>
        <dbReference type="EMBL" id="MBC8579618.1"/>
    </source>
</evidence>
<feature type="transmembrane region" description="Helical" evidence="1">
    <location>
        <begin position="88"/>
        <end position="115"/>
    </location>
</feature>
<keyword evidence="3" id="KW-1185">Reference proteome</keyword>
<feature type="transmembrane region" description="Helical" evidence="1">
    <location>
        <begin position="179"/>
        <end position="204"/>
    </location>
</feature>
<keyword evidence="1" id="KW-1133">Transmembrane helix</keyword>
<sequence length="268" mass="30194">MTAFVQYAILYMARKMGLILGDPIFFIMVLYSIVVYKRQIEKIKGKIPFKYLVGAIGQDLIVGIFIGIIGSCLLSYKGINFEVDTNILVLIPIAFLLIMIHPRFGCFSYVIPVAFMIEGGMRIIGGIFYQLNYPMLVSLVGILHILEGLLVIASGWHHAYSVPIYENKKLVTYKMMRHIWIVPLFFNLLGTSTVVPLYALLAYGDHAKVRSTKAQSFLTGCLILTFGLILTLLGYYIHPKGLQASGIILLMPVLHELIFMVEEYCNKN</sequence>